<dbReference type="RefSeq" id="YP_010218588.1">
    <property type="nucleotide sequence ID" value="NC_058917.1"/>
</dbReference>
<accession>A0A8K1I7K1</accession>
<gene>
    <name evidence="1" type="primary">orf106A</name>
</gene>
<protein>
    <submittedName>
        <fullName evidence="1">Uncharacterized protein</fullName>
    </submittedName>
</protein>
<sequence length="106" mass="11900">MQILRLFRLIIDHYAPTLFLFPTEGSAPLPSYCKASPLSNPPPPYISLWKYMRGEGAEEGMQPLSISERERGAAREGGCLLPLLRAKREGREALLGLAFTLLWEIN</sequence>
<keyword evidence="1" id="KW-0496">Mitochondrion</keyword>
<dbReference type="GeneID" id="68665288"/>
<proteinExistence type="predicted"/>
<name>A0A8K1I7K1_9PEZI</name>
<reference evidence="1" key="1">
    <citation type="submission" date="2021-01" db="EMBL/GenBank/DDBJ databases">
        <authorList>
            <person name="Sun H.-H."/>
            <person name="Zhang S."/>
            <person name="Zhang Y.-J."/>
        </authorList>
    </citation>
    <scope>NUCLEOTIDE SEQUENCE</scope>
    <source>
        <strain evidence="1">CMM1</strain>
    </source>
</reference>
<organism evidence="1">
    <name type="scientific">Morchella brunnea</name>
    <dbReference type="NCBI Taxonomy" id="1174671"/>
    <lineage>
        <taxon>Eukaryota</taxon>
        <taxon>Fungi</taxon>
        <taxon>Dikarya</taxon>
        <taxon>Ascomycota</taxon>
        <taxon>Pezizomycotina</taxon>
        <taxon>Pezizomycetes</taxon>
        <taxon>Pezizales</taxon>
        <taxon>Morchellaceae</taxon>
        <taxon>Morchella</taxon>
    </lineage>
</organism>
<dbReference type="EMBL" id="MW538937">
    <property type="protein sequence ID" value="UBU98353.1"/>
    <property type="molecule type" value="Genomic_DNA"/>
</dbReference>
<dbReference type="AlphaFoldDB" id="A0A8K1I7K1"/>
<geneLocation type="mitochondrion" evidence="1"/>
<evidence type="ECO:0000313" key="1">
    <source>
        <dbReference type="EMBL" id="UBU98353.1"/>
    </source>
</evidence>